<gene>
    <name evidence="1" type="ORF">MM171A01331_0015</name>
</gene>
<reference evidence="1" key="1">
    <citation type="submission" date="2020-03" db="EMBL/GenBank/DDBJ databases">
        <title>The deep terrestrial virosphere.</title>
        <authorList>
            <person name="Holmfeldt K."/>
            <person name="Nilsson E."/>
            <person name="Simone D."/>
            <person name="Lopez-Fernandez M."/>
            <person name="Wu X."/>
            <person name="de Brujin I."/>
            <person name="Lundin D."/>
            <person name="Andersson A."/>
            <person name="Bertilsson S."/>
            <person name="Dopson M."/>
        </authorList>
    </citation>
    <scope>NUCLEOTIDE SEQUENCE</scope>
    <source>
        <strain evidence="1">MM171A01331</strain>
    </source>
</reference>
<organism evidence="1">
    <name type="scientific">viral metagenome</name>
    <dbReference type="NCBI Taxonomy" id="1070528"/>
    <lineage>
        <taxon>unclassified sequences</taxon>
        <taxon>metagenomes</taxon>
        <taxon>organismal metagenomes</taxon>
    </lineage>
</organism>
<accession>A0A6M3LZK0</accession>
<evidence type="ECO:0000313" key="1">
    <source>
        <dbReference type="EMBL" id="QJA99094.1"/>
    </source>
</evidence>
<dbReference type="AlphaFoldDB" id="A0A6M3LZK0"/>
<dbReference type="EMBL" id="MT143628">
    <property type="protein sequence ID" value="QJA99094.1"/>
    <property type="molecule type" value="Genomic_DNA"/>
</dbReference>
<protein>
    <submittedName>
        <fullName evidence="1">Uncharacterized protein</fullName>
    </submittedName>
</protein>
<proteinExistence type="predicted"/>
<name>A0A6M3LZK0_9ZZZZ</name>
<sequence length="123" mass="14129">MLNRCEKESVFRRRLSAVSAGGTYDDLKFGPIKAREIFKVNRLAVENESNAFTEVRLFVDGHGYNHYLEESDSPAKATLFWISEPFFLFEGETLVVRCTGCTNLDKLFAYLEGVYIIFDKKVK</sequence>